<reference evidence="1" key="1">
    <citation type="submission" date="2021-11" db="EMBL/GenBank/DDBJ databases">
        <title>Genome sequence.</title>
        <authorList>
            <person name="Sun Q."/>
        </authorList>
    </citation>
    <scope>NUCLEOTIDE SEQUENCE</scope>
    <source>
        <strain evidence="1">JC732</strain>
    </source>
</reference>
<dbReference type="Pfam" id="PF07617">
    <property type="entry name" value="DUF1579"/>
    <property type="match status" value="1"/>
</dbReference>
<accession>A0A9X1MTL4</accession>
<dbReference type="RefSeq" id="WP_230225021.1">
    <property type="nucleotide sequence ID" value="NZ_JAJKFT010000010.1"/>
</dbReference>
<dbReference type="InterPro" id="IPR011473">
    <property type="entry name" value="DUF1579"/>
</dbReference>
<sequence>MFGFEITKEHQWLQQMVGDWTFEAEMTGPPDEPPLKTKGKEKVRMLGENWLVAEGEGEIPCDELETRPTGYTCLTIGYSPEKQAMIGTWIGSMMNHMWVYEGSLDLEKGLLILNTSGPKCDGSEGKAQYRESLQLVSPDERLFSSAMQGDDGEWITFMKAVYKRVA</sequence>
<comment type="caution">
    <text evidence="1">The sequence shown here is derived from an EMBL/GenBank/DDBJ whole genome shotgun (WGS) entry which is preliminary data.</text>
</comment>
<dbReference type="AlphaFoldDB" id="A0A9X1MTL4"/>
<gene>
    <name evidence="1" type="ORF">LOC68_27535</name>
</gene>
<evidence type="ECO:0000313" key="2">
    <source>
        <dbReference type="Proteomes" id="UP001139103"/>
    </source>
</evidence>
<proteinExistence type="predicted"/>
<name>A0A9X1MTL4_9BACT</name>
<protein>
    <submittedName>
        <fullName evidence="1">DUF1579 domain-containing protein</fullName>
    </submittedName>
</protein>
<dbReference type="Proteomes" id="UP001139103">
    <property type="component" value="Unassembled WGS sequence"/>
</dbReference>
<evidence type="ECO:0000313" key="1">
    <source>
        <dbReference type="EMBL" id="MCC9632165.1"/>
    </source>
</evidence>
<keyword evidence="2" id="KW-1185">Reference proteome</keyword>
<dbReference type="EMBL" id="JAJKFT010000010">
    <property type="protein sequence ID" value="MCC9632165.1"/>
    <property type="molecule type" value="Genomic_DNA"/>
</dbReference>
<organism evidence="1 2">
    <name type="scientific">Blastopirellula sediminis</name>
    <dbReference type="NCBI Taxonomy" id="2894196"/>
    <lineage>
        <taxon>Bacteria</taxon>
        <taxon>Pseudomonadati</taxon>
        <taxon>Planctomycetota</taxon>
        <taxon>Planctomycetia</taxon>
        <taxon>Pirellulales</taxon>
        <taxon>Pirellulaceae</taxon>
        <taxon>Blastopirellula</taxon>
    </lineage>
</organism>